<dbReference type="SUPFAM" id="SSF46689">
    <property type="entry name" value="Homeodomain-like"/>
    <property type="match status" value="1"/>
</dbReference>
<dbReference type="Pfam" id="PF00239">
    <property type="entry name" value="Resolvase"/>
    <property type="match status" value="1"/>
</dbReference>
<dbReference type="EMBL" id="JBHUGI010000005">
    <property type="protein sequence ID" value="MFD1926944.1"/>
    <property type="molecule type" value="Genomic_DNA"/>
</dbReference>
<organism evidence="3 4">
    <name type="scientific">Sporosarcina siberiensis</name>
    <dbReference type="NCBI Taxonomy" id="1365606"/>
    <lineage>
        <taxon>Bacteria</taxon>
        <taxon>Bacillati</taxon>
        <taxon>Bacillota</taxon>
        <taxon>Bacilli</taxon>
        <taxon>Bacillales</taxon>
        <taxon>Caryophanaceae</taxon>
        <taxon>Sporosarcina</taxon>
    </lineage>
</organism>
<dbReference type="Proteomes" id="UP001597218">
    <property type="component" value="Unassembled WGS sequence"/>
</dbReference>
<evidence type="ECO:0000259" key="2">
    <source>
        <dbReference type="PROSITE" id="PS51736"/>
    </source>
</evidence>
<proteinExistence type="inferred from homology"/>
<dbReference type="Gene3D" id="1.10.10.60">
    <property type="entry name" value="Homeodomain-like"/>
    <property type="match status" value="1"/>
</dbReference>
<evidence type="ECO:0000256" key="1">
    <source>
        <dbReference type="ARBA" id="ARBA00009913"/>
    </source>
</evidence>
<dbReference type="CDD" id="cd03768">
    <property type="entry name" value="SR_ResInv"/>
    <property type="match status" value="1"/>
</dbReference>
<dbReference type="SUPFAM" id="SSF53041">
    <property type="entry name" value="Resolvase-like"/>
    <property type="match status" value="1"/>
</dbReference>
<evidence type="ECO:0000313" key="3">
    <source>
        <dbReference type="EMBL" id="MFD1926944.1"/>
    </source>
</evidence>
<name>A0ABW4SDD0_9BACL</name>
<sequence>MRYGYARVSGNTQDFTEQVRQLEAEGCTEVYREKYTGTQKDRPEFTKLLKILKEGDTLTVTKLDRFARTAEDGITTIKELLGRGVRVHILNMGMADNTPMGRFMITILSGVAEFERDMIVERLAEGKAIARQRPDYREGRPRKFTKKQIDHAMQLLDTHSYTEVERMLDISKATLTRYRRIQKQQAQG</sequence>
<dbReference type="InterPro" id="IPR006119">
    <property type="entry name" value="Resolv_N"/>
</dbReference>
<keyword evidence="4" id="KW-1185">Reference proteome</keyword>
<protein>
    <submittedName>
        <fullName evidence="3">Recombinase family protein</fullName>
    </submittedName>
</protein>
<evidence type="ECO:0000313" key="4">
    <source>
        <dbReference type="Proteomes" id="UP001597218"/>
    </source>
</evidence>
<dbReference type="PANTHER" id="PTHR30461:SF26">
    <property type="entry name" value="RESOLVASE HOMOLOG YNEB"/>
    <property type="match status" value="1"/>
</dbReference>
<comment type="caution">
    <text evidence="3">The sequence shown here is derived from an EMBL/GenBank/DDBJ whole genome shotgun (WGS) entry which is preliminary data.</text>
</comment>
<feature type="domain" description="Resolvase/invertase-type recombinase catalytic" evidence="2">
    <location>
        <begin position="1"/>
        <end position="134"/>
    </location>
</feature>
<dbReference type="InterPro" id="IPR009057">
    <property type="entry name" value="Homeodomain-like_sf"/>
</dbReference>
<dbReference type="InterPro" id="IPR036162">
    <property type="entry name" value="Resolvase-like_N_sf"/>
</dbReference>
<comment type="similarity">
    <text evidence="1">Belongs to the site-specific recombinase resolvase family.</text>
</comment>
<accession>A0ABW4SDD0</accession>
<dbReference type="RefSeq" id="WP_381535603.1">
    <property type="nucleotide sequence ID" value="NZ_JBHUGI010000005.1"/>
</dbReference>
<gene>
    <name evidence="3" type="ORF">ACFSFY_02490</name>
</gene>
<dbReference type="Gene3D" id="3.40.50.1390">
    <property type="entry name" value="Resolvase, N-terminal catalytic domain"/>
    <property type="match status" value="1"/>
</dbReference>
<dbReference type="PANTHER" id="PTHR30461">
    <property type="entry name" value="DNA-INVERTASE FROM LAMBDOID PROPHAGE"/>
    <property type="match status" value="1"/>
</dbReference>
<dbReference type="SMART" id="SM00857">
    <property type="entry name" value="Resolvase"/>
    <property type="match status" value="1"/>
</dbReference>
<dbReference type="InterPro" id="IPR050639">
    <property type="entry name" value="SSR_resolvase"/>
</dbReference>
<dbReference type="PROSITE" id="PS51736">
    <property type="entry name" value="RECOMBINASES_3"/>
    <property type="match status" value="1"/>
</dbReference>
<reference evidence="4" key="1">
    <citation type="journal article" date="2019" name="Int. J. Syst. Evol. Microbiol.">
        <title>The Global Catalogue of Microorganisms (GCM) 10K type strain sequencing project: providing services to taxonomists for standard genome sequencing and annotation.</title>
        <authorList>
            <consortium name="The Broad Institute Genomics Platform"/>
            <consortium name="The Broad Institute Genome Sequencing Center for Infectious Disease"/>
            <person name="Wu L."/>
            <person name="Ma J."/>
        </authorList>
    </citation>
    <scope>NUCLEOTIDE SEQUENCE [LARGE SCALE GENOMIC DNA]</scope>
    <source>
        <strain evidence="4">CGMCC 4.7177</strain>
    </source>
</reference>